<name>A0A0C9WT94_9AGAR</name>
<reference evidence="1 2" key="1">
    <citation type="submission" date="2014-04" db="EMBL/GenBank/DDBJ databases">
        <authorList>
            <consortium name="DOE Joint Genome Institute"/>
            <person name="Kuo A."/>
            <person name="Kohler A."/>
            <person name="Nagy L.G."/>
            <person name="Floudas D."/>
            <person name="Copeland A."/>
            <person name="Barry K.W."/>
            <person name="Cichocki N."/>
            <person name="Veneault-Fourrey C."/>
            <person name="LaButti K."/>
            <person name="Lindquist E.A."/>
            <person name="Lipzen A."/>
            <person name="Lundell T."/>
            <person name="Morin E."/>
            <person name="Murat C."/>
            <person name="Sun H."/>
            <person name="Tunlid A."/>
            <person name="Henrissat B."/>
            <person name="Grigoriev I.V."/>
            <person name="Hibbett D.S."/>
            <person name="Martin F."/>
            <person name="Nordberg H.P."/>
            <person name="Cantor M.N."/>
            <person name="Hua S.X."/>
        </authorList>
    </citation>
    <scope>NUCLEOTIDE SEQUENCE [LARGE SCALE GENOMIC DNA]</scope>
    <source>
        <strain evidence="1 2">LaAM-08-1</strain>
    </source>
</reference>
<dbReference type="Proteomes" id="UP000054477">
    <property type="component" value="Unassembled WGS sequence"/>
</dbReference>
<gene>
    <name evidence="1" type="ORF">K443DRAFT_486054</name>
</gene>
<dbReference type="HOGENOM" id="CLU_2942127_0_0_1"/>
<proteinExistence type="predicted"/>
<organism evidence="1 2">
    <name type="scientific">Laccaria amethystina LaAM-08-1</name>
    <dbReference type="NCBI Taxonomy" id="1095629"/>
    <lineage>
        <taxon>Eukaryota</taxon>
        <taxon>Fungi</taxon>
        <taxon>Dikarya</taxon>
        <taxon>Basidiomycota</taxon>
        <taxon>Agaricomycotina</taxon>
        <taxon>Agaricomycetes</taxon>
        <taxon>Agaricomycetidae</taxon>
        <taxon>Agaricales</taxon>
        <taxon>Agaricineae</taxon>
        <taxon>Hydnangiaceae</taxon>
        <taxon>Laccaria</taxon>
    </lineage>
</organism>
<keyword evidence="2" id="KW-1185">Reference proteome</keyword>
<sequence length="60" mass="6577">MLPIFKCMVLTEPPSSPKVSSVGRSATVAWTSLPDLSLLPEMETKSQGQRLLDVERVESC</sequence>
<dbReference type="AlphaFoldDB" id="A0A0C9WT94"/>
<reference evidence="2" key="2">
    <citation type="submission" date="2015-01" db="EMBL/GenBank/DDBJ databases">
        <title>Evolutionary Origins and Diversification of the Mycorrhizal Mutualists.</title>
        <authorList>
            <consortium name="DOE Joint Genome Institute"/>
            <consortium name="Mycorrhizal Genomics Consortium"/>
            <person name="Kohler A."/>
            <person name="Kuo A."/>
            <person name="Nagy L.G."/>
            <person name="Floudas D."/>
            <person name="Copeland A."/>
            <person name="Barry K.W."/>
            <person name="Cichocki N."/>
            <person name="Veneault-Fourrey C."/>
            <person name="LaButti K."/>
            <person name="Lindquist E.A."/>
            <person name="Lipzen A."/>
            <person name="Lundell T."/>
            <person name="Morin E."/>
            <person name="Murat C."/>
            <person name="Riley R."/>
            <person name="Ohm R."/>
            <person name="Sun H."/>
            <person name="Tunlid A."/>
            <person name="Henrissat B."/>
            <person name="Grigoriev I.V."/>
            <person name="Hibbett D.S."/>
            <person name="Martin F."/>
        </authorList>
    </citation>
    <scope>NUCLEOTIDE SEQUENCE [LARGE SCALE GENOMIC DNA]</scope>
    <source>
        <strain evidence="2">LaAM-08-1</strain>
    </source>
</reference>
<evidence type="ECO:0000313" key="2">
    <source>
        <dbReference type="Proteomes" id="UP000054477"/>
    </source>
</evidence>
<accession>A0A0C9WT94</accession>
<dbReference type="EMBL" id="KN839007">
    <property type="protein sequence ID" value="KIJ91438.1"/>
    <property type="molecule type" value="Genomic_DNA"/>
</dbReference>
<protein>
    <submittedName>
        <fullName evidence="1">Uncharacterized protein</fullName>
    </submittedName>
</protein>
<evidence type="ECO:0000313" key="1">
    <source>
        <dbReference type="EMBL" id="KIJ91438.1"/>
    </source>
</evidence>